<evidence type="ECO:0000256" key="1">
    <source>
        <dbReference type="ARBA" id="ARBA00005417"/>
    </source>
</evidence>
<keyword evidence="7" id="KW-1185">Reference proteome</keyword>
<evidence type="ECO:0000259" key="5">
    <source>
        <dbReference type="PROSITE" id="PS50893"/>
    </source>
</evidence>
<evidence type="ECO:0000256" key="2">
    <source>
        <dbReference type="ARBA" id="ARBA00022448"/>
    </source>
</evidence>
<dbReference type="KEGG" id="pcam:HNE05_17340"/>
<reference evidence="6" key="1">
    <citation type="submission" date="2020-07" db="EMBL/GenBank/DDBJ databases">
        <title>Nitrate ammonifying Pseudomonas campi sp. nov. isolated from German agricultural grassland.</title>
        <authorList>
            <person name="Timsy T."/>
            <person name="Ulrich A."/>
            <person name="Spanner T."/>
            <person name="Foesel B."/>
            <person name="Kolb S."/>
            <person name="Horn M.A."/>
            <person name="Behrendt U."/>
        </authorList>
    </citation>
    <scope>NUCLEOTIDE SEQUENCE</scope>
    <source>
        <strain evidence="6">S1-A32-2</strain>
    </source>
</reference>
<dbReference type="InterPro" id="IPR050683">
    <property type="entry name" value="Bact_Polysacc_Export_ATP-bd"/>
</dbReference>
<comment type="similarity">
    <text evidence="1">Belongs to the ABC transporter superfamily.</text>
</comment>
<gene>
    <name evidence="6" type="ORF">HNE05_17340</name>
</gene>
<dbReference type="GO" id="GO:0005524">
    <property type="term" value="F:ATP binding"/>
    <property type="evidence" value="ECO:0007669"/>
    <property type="project" value="UniProtKB-KW"/>
</dbReference>
<dbReference type="AlphaFoldDB" id="A0A6M8FCL6"/>
<protein>
    <submittedName>
        <fullName evidence="6">ABC transporter ATP-binding protein</fullName>
    </submittedName>
</protein>
<dbReference type="InterPro" id="IPR003593">
    <property type="entry name" value="AAA+_ATPase"/>
</dbReference>
<evidence type="ECO:0000256" key="3">
    <source>
        <dbReference type="ARBA" id="ARBA00022741"/>
    </source>
</evidence>
<keyword evidence="4 6" id="KW-0067">ATP-binding</keyword>
<dbReference type="Pfam" id="PF00005">
    <property type="entry name" value="ABC_tran"/>
    <property type="match status" value="1"/>
</dbReference>
<name>A0A6M8FCL6_9GAMM</name>
<dbReference type="Proteomes" id="UP000501379">
    <property type="component" value="Chromosome"/>
</dbReference>
<keyword evidence="3" id="KW-0547">Nucleotide-binding</keyword>
<dbReference type="PANTHER" id="PTHR46743">
    <property type="entry name" value="TEICHOIC ACIDS EXPORT ATP-BINDING PROTEIN TAGH"/>
    <property type="match status" value="1"/>
</dbReference>
<dbReference type="GO" id="GO:0016020">
    <property type="term" value="C:membrane"/>
    <property type="evidence" value="ECO:0007669"/>
    <property type="project" value="InterPro"/>
</dbReference>
<accession>A0A6M8FCL6</accession>
<dbReference type="Gene3D" id="3.40.50.300">
    <property type="entry name" value="P-loop containing nucleotide triphosphate hydrolases"/>
    <property type="match status" value="1"/>
</dbReference>
<dbReference type="PANTHER" id="PTHR46743:SF2">
    <property type="entry name" value="TEICHOIC ACIDS EXPORT ATP-BINDING PROTEIN TAGH"/>
    <property type="match status" value="1"/>
</dbReference>
<dbReference type="EMBL" id="CP053697">
    <property type="protein sequence ID" value="QKE65041.1"/>
    <property type="molecule type" value="Genomic_DNA"/>
</dbReference>
<dbReference type="SUPFAM" id="SSF52540">
    <property type="entry name" value="P-loop containing nucleoside triphosphate hydrolases"/>
    <property type="match status" value="1"/>
</dbReference>
<feature type="domain" description="ABC transporter" evidence="5">
    <location>
        <begin position="9"/>
        <end position="236"/>
    </location>
</feature>
<evidence type="ECO:0000256" key="4">
    <source>
        <dbReference type="ARBA" id="ARBA00022840"/>
    </source>
</evidence>
<sequence length="250" mass="27168">MSEKIIFEAKNAGISYRQRAGVLRYDNYWALKDVSFTLHAGETLGVIGSNGAGKSTLLRMIAGIIEPDSGQVWRQPNTSASLLALNVGFKPELSGRENAILSGLLLGMSVQQIKSQIDAIHQFSGLGDFFERAVGTYSTGMRARLGFAVAIQADPDILLIDEVLGVGDQNFKTKSHAAMREKIDSNKTVVLVSHSMDAIKSLCDRVLWLHEGRSIICDDTDYVTDGYLESARMALADERVKKSTGTVAAL</sequence>
<dbReference type="SMART" id="SM00382">
    <property type="entry name" value="AAA"/>
    <property type="match status" value="1"/>
</dbReference>
<dbReference type="PROSITE" id="PS50893">
    <property type="entry name" value="ABC_TRANSPORTER_2"/>
    <property type="match status" value="1"/>
</dbReference>
<dbReference type="InterPro" id="IPR003439">
    <property type="entry name" value="ABC_transporter-like_ATP-bd"/>
</dbReference>
<evidence type="ECO:0000313" key="7">
    <source>
        <dbReference type="Proteomes" id="UP000501379"/>
    </source>
</evidence>
<organism evidence="6 7">
    <name type="scientific">Aquipseudomonas campi</name>
    <dbReference type="NCBI Taxonomy" id="2731681"/>
    <lineage>
        <taxon>Bacteria</taxon>
        <taxon>Pseudomonadati</taxon>
        <taxon>Pseudomonadota</taxon>
        <taxon>Gammaproteobacteria</taxon>
        <taxon>Pseudomonadales</taxon>
        <taxon>Pseudomonadaceae</taxon>
        <taxon>Aquipseudomonas</taxon>
    </lineage>
</organism>
<dbReference type="RefSeq" id="WP_173210539.1">
    <property type="nucleotide sequence ID" value="NZ_CP053697.2"/>
</dbReference>
<proteinExistence type="inferred from homology"/>
<dbReference type="InterPro" id="IPR027417">
    <property type="entry name" value="P-loop_NTPase"/>
</dbReference>
<dbReference type="InterPro" id="IPR015860">
    <property type="entry name" value="ABC_transpr_TagH-like"/>
</dbReference>
<keyword evidence="2" id="KW-0813">Transport</keyword>
<evidence type="ECO:0000313" key="6">
    <source>
        <dbReference type="EMBL" id="QKE65041.1"/>
    </source>
</evidence>
<dbReference type="CDD" id="cd03220">
    <property type="entry name" value="ABC_KpsT_Wzt"/>
    <property type="match status" value="1"/>
</dbReference>
<dbReference type="GO" id="GO:0140359">
    <property type="term" value="F:ABC-type transporter activity"/>
    <property type="evidence" value="ECO:0007669"/>
    <property type="project" value="InterPro"/>
</dbReference>
<dbReference type="GO" id="GO:0016887">
    <property type="term" value="F:ATP hydrolysis activity"/>
    <property type="evidence" value="ECO:0007669"/>
    <property type="project" value="InterPro"/>
</dbReference>